<keyword evidence="13" id="KW-1185">Reference proteome</keyword>
<evidence type="ECO:0000256" key="8">
    <source>
        <dbReference type="RuleBase" id="RU362125"/>
    </source>
</evidence>
<dbReference type="Proteomes" id="UP000199577">
    <property type="component" value="Unassembled WGS sequence"/>
</dbReference>
<evidence type="ECO:0000313" key="12">
    <source>
        <dbReference type="EMBL" id="SFB78939.1"/>
    </source>
</evidence>
<dbReference type="InterPro" id="IPR006089">
    <property type="entry name" value="Acyl-CoA_DH_CS"/>
</dbReference>
<dbReference type="PROSITE" id="PS00073">
    <property type="entry name" value="ACYL_COA_DH_2"/>
    <property type="match status" value="1"/>
</dbReference>
<evidence type="ECO:0000259" key="10">
    <source>
        <dbReference type="Pfam" id="PF02770"/>
    </source>
</evidence>
<name>A0A1I1DV65_9SPHI</name>
<dbReference type="AlphaFoldDB" id="A0A1I1DV65"/>
<evidence type="ECO:0000259" key="9">
    <source>
        <dbReference type="Pfam" id="PF00441"/>
    </source>
</evidence>
<dbReference type="InterPro" id="IPR006091">
    <property type="entry name" value="Acyl-CoA_Oxase/DH_mid-dom"/>
</dbReference>
<evidence type="ECO:0000256" key="6">
    <source>
        <dbReference type="ARBA" id="ARBA00066362"/>
    </source>
</evidence>
<keyword evidence="5 8" id="KW-0560">Oxidoreductase</keyword>
<evidence type="ECO:0000259" key="11">
    <source>
        <dbReference type="Pfam" id="PF02771"/>
    </source>
</evidence>
<feature type="domain" description="Acyl-CoA dehydrogenase/oxidase N-terminal" evidence="11">
    <location>
        <begin position="6"/>
        <end position="118"/>
    </location>
</feature>
<dbReference type="EMBL" id="FOLL01000001">
    <property type="protein sequence ID" value="SFB78939.1"/>
    <property type="molecule type" value="Genomic_DNA"/>
</dbReference>
<dbReference type="PROSITE" id="PS00072">
    <property type="entry name" value="ACYL_COA_DH_1"/>
    <property type="match status" value="1"/>
</dbReference>
<evidence type="ECO:0000256" key="7">
    <source>
        <dbReference type="ARBA" id="ARBA00072305"/>
    </source>
</evidence>
<dbReference type="Gene3D" id="1.20.140.10">
    <property type="entry name" value="Butyryl-CoA Dehydrogenase, subunit A, domain 3"/>
    <property type="match status" value="1"/>
</dbReference>
<dbReference type="STRING" id="623281.SAMN05421747_101126"/>
<evidence type="ECO:0000256" key="3">
    <source>
        <dbReference type="ARBA" id="ARBA00022630"/>
    </source>
</evidence>
<keyword evidence="4 8" id="KW-0274">FAD</keyword>
<dbReference type="Gene3D" id="2.40.110.10">
    <property type="entry name" value="Butyryl-CoA Dehydrogenase, subunit A, domain 2"/>
    <property type="match status" value="1"/>
</dbReference>
<evidence type="ECO:0000256" key="5">
    <source>
        <dbReference type="ARBA" id="ARBA00023002"/>
    </source>
</evidence>
<dbReference type="Pfam" id="PF02771">
    <property type="entry name" value="Acyl-CoA_dh_N"/>
    <property type="match status" value="1"/>
</dbReference>
<dbReference type="CDD" id="cd01158">
    <property type="entry name" value="SCAD_SBCAD"/>
    <property type="match status" value="1"/>
</dbReference>
<gene>
    <name evidence="12" type="ORF">SAMN05421747_101126</name>
</gene>
<dbReference type="InterPro" id="IPR009100">
    <property type="entry name" value="AcylCoA_DH/oxidase_NM_dom_sf"/>
</dbReference>
<feature type="domain" description="Acyl-CoA oxidase/dehydrogenase middle" evidence="10">
    <location>
        <begin position="122"/>
        <end position="217"/>
    </location>
</feature>
<dbReference type="Gene3D" id="1.10.540.10">
    <property type="entry name" value="Acyl-CoA dehydrogenase/oxidase, N-terminal domain"/>
    <property type="match status" value="1"/>
</dbReference>
<dbReference type="GO" id="GO:0050660">
    <property type="term" value="F:flavin adenine dinucleotide binding"/>
    <property type="evidence" value="ECO:0007669"/>
    <property type="project" value="InterPro"/>
</dbReference>
<keyword evidence="3 8" id="KW-0285">Flavoprotein</keyword>
<dbReference type="PIRSF" id="PIRSF016578">
    <property type="entry name" value="HsaA"/>
    <property type="match status" value="1"/>
</dbReference>
<dbReference type="InterPro" id="IPR036250">
    <property type="entry name" value="AcylCo_DH-like_C"/>
</dbReference>
<feature type="domain" description="Acyl-CoA dehydrogenase/oxidase C-terminal" evidence="9">
    <location>
        <begin position="231"/>
        <end position="377"/>
    </location>
</feature>
<dbReference type="SUPFAM" id="SSF47203">
    <property type="entry name" value="Acyl-CoA dehydrogenase C-terminal domain-like"/>
    <property type="match status" value="1"/>
</dbReference>
<dbReference type="InterPro" id="IPR046373">
    <property type="entry name" value="Acyl-CoA_Oxase/DH_mid-dom_sf"/>
</dbReference>
<dbReference type="GO" id="GO:0003995">
    <property type="term" value="F:acyl-CoA dehydrogenase activity"/>
    <property type="evidence" value="ECO:0007669"/>
    <property type="project" value="InterPro"/>
</dbReference>
<dbReference type="InterPro" id="IPR009075">
    <property type="entry name" value="AcylCo_DH/oxidase_C"/>
</dbReference>
<dbReference type="OrthoDB" id="1522475at2"/>
<comment type="similarity">
    <text evidence="2 8">Belongs to the acyl-CoA dehydrogenase family.</text>
</comment>
<reference evidence="12 13" key="1">
    <citation type="submission" date="2016-10" db="EMBL/GenBank/DDBJ databases">
        <authorList>
            <person name="de Groot N.N."/>
        </authorList>
    </citation>
    <scope>NUCLEOTIDE SEQUENCE [LARGE SCALE GENOMIC DNA]</scope>
    <source>
        <strain evidence="12 13">DSM 22900</strain>
    </source>
</reference>
<evidence type="ECO:0000256" key="4">
    <source>
        <dbReference type="ARBA" id="ARBA00022827"/>
    </source>
</evidence>
<dbReference type="InterPro" id="IPR037069">
    <property type="entry name" value="AcylCoA_DH/ox_N_sf"/>
</dbReference>
<proteinExistence type="inferred from homology"/>
<dbReference type="FunFam" id="1.10.540.10:FF:000002">
    <property type="entry name" value="Acyl-CoA dehydrogenase FadE19"/>
    <property type="match status" value="1"/>
</dbReference>
<dbReference type="InterPro" id="IPR013786">
    <property type="entry name" value="AcylCoA_DH/ox_N"/>
</dbReference>
<dbReference type="Pfam" id="PF00441">
    <property type="entry name" value="Acyl-CoA_dh_1"/>
    <property type="match status" value="1"/>
</dbReference>
<dbReference type="Pfam" id="PF02770">
    <property type="entry name" value="Acyl-CoA_dh_M"/>
    <property type="match status" value="1"/>
</dbReference>
<comment type="cofactor">
    <cofactor evidence="1 8">
        <name>FAD</name>
        <dbReference type="ChEBI" id="CHEBI:57692"/>
    </cofactor>
</comment>
<dbReference type="RefSeq" id="WP_090970038.1">
    <property type="nucleotide sequence ID" value="NZ_FOLL01000001.1"/>
</dbReference>
<organism evidence="12 13">
    <name type="scientific">Parapedobacter composti</name>
    <dbReference type="NCBI Taxonomy" id="623281"/>
    <lineage>
        <taxon>Bacteria</taxon>
        <taxon>Pseudomonadati</taxon>
        <taxon>Bacteroidota</taxon>
        <taxon>Sphingobacteriia</taxon>
        <taxon>Sphingobacteriales</taxon>
        <taxon>Sphingobacteriaceae</taxon>
        <taxon>Parapedobacter</taxon>
    </lineage>
</organism>
<dbReference type="FunFam" id="1.20.140.10:FF:000004">
    <property type="entry name" value="Acyl-CoA dehydrogenase FadE25"/>
    <property type="match status" value="1"/>
</dbReference>
<dbReference type="PANTHER" id="PTHR43884">
    <property type="entry name" value="ACYL-COA DEHYDROGENASE"/>
    <property type="match status" value="1"/>
</dbReference>
<accession>A0A1I1DV65</accession>
<sequence>MIFELTEEQRMIRDIARDFAQNELKPGVIERDEQQRFPAEQVKKLGELGFLGMMVASKYNGAGLDAVSYVLVMEELSKIDASASVVVSVNNSLVCYGLEQYGTEEQKEKYLKPLAVGEHIGAFCLSEPEAGSDATSQRTMAADMGDYYLLNGTKNWITNGGTASTYLVMAQTHPEKGHRGINAFIVEKGMEGFTVGSKENKLGIRGSDTHSLHFSDVKVPKENRIGEDGFGFKFAMKTLEGGRIGIAAQALGIASGAYELALNYAKERQTFGKPIAQHQAIQFKLADMATQIEAARLLCLKAAWLKDQGQPYAQAASMAKLYASEVAMKTTVEAVQIHGGYGYVKEYHVERLMRDAKITQIYEGTSEIQRMVIARDLLSG</sequence>
<evidence type="ECO:0000256" key="2">
    <source>
        <dbReference type="ARBA" id="ARBA00009347"/>
    </source>
</evidence>
<dbReference type="EC" id="1.3.8.10" evidence="6"/>
<evidence type="ECO:0000256" key="1">
    <source>
        <dbReference type="ARBA" id="ARBA00001974"/>
    </source>
</evidence>
<evidence type="ECO:0000313" key="13">
    <source>
        <dbReference type="Proteomes" id="UP000199577"/>
    </source>
</evidence>
<dbReference type="PANTHER" id="PTHR43884:SF12">
    <property type="entry name" value="ISOVALERYL-COA DEHYDROGENASE, MITOCHONDRIAL-RELATED"/>
    <property type="match status" value="1"/>
</dbReference>
<dbReference type="FunFam" id="2.40.110.10:FF:000001">
    <property type="entry name" value="Acyl-CoA dehydrogenase, mitochondrial"/>
    <property type="match status" value="1"/>
</dbReference>
<dbReference type="SUPFAM" id="SSF56645">
    <property type="entry name" value="Acyl-CoA dehydrogenase NM domain-like"/>
    <property type="match status" value="1"/>
</dbReference>
<protein>
    <recommendedName>
        <fullName evidence="7">Cyclohex-1-ene-1-carbonyl-CoA dehydrogenase</fullName>
        <ecNumber evidence="6">1.3.8.10</ecNumber>
    </recommendedName>
</protein>